<dbReference type="Proteomes" id="UP000652761">
    <property type="component" value="Unassembled WGS sequence"/>
</dbReference>
<name>A0A843X905_COLES</name>
<dbReference type="EMBL" id="NMUH01006691">
    <property type="protein sequence ID" value="MQM15801.1"/>
    <property type="molecule type" value="Genomic_DNA"/>
</dbReference>
<gene>
    <name evidence="2" type="ORF">Taro_048748</name>
</gene>
<feature type="region of interest" description="Disordered" evidence="1">
    <location>
        <begin position="145"/>
        <end position="168"/>
    </location>
</feature>
<evidence type="ECO:0000313" key="2">
    <source>
        <dbReference type="EMBL" id="MQM15801.1"/>
    </source>
</evidence>
<dbReference type="AlphaFoldDB" id="A0A843X905"/>
<protein>
    <submittedName>
        <fullName evidence="2">Uncharacterized protein</fullName>
    </submittedName>
</protein>
<proteinExistence type="predicted"/>
<comment type="caution">
    <text evidence="2">The sequence shown here is derived from an EMBL/GenBank/DDBJ whole genome shotgun (WGS) entry which is preliminary data.</text>
</comment>
<sequence>MAYGHPFAQTGITFRSVIGITYKIAIQNRHSKAPVAPFLPQTMRRHFGAEKPLLRTLKLRFRPSIAPIPRFSGNGVSLDYVNRRRGLHMESACHGNRKSCSVQREISSTGPKYCRGACVLVLRLSYPSGRTRIFVRPGIGTAREAPIRNPHFDSVGTRRGQHTESACHGDRKSCSAQHEISSTGRRYGCANIADIVTPPIYSHPFSERNGRGQHTESACHGDRMSCSAQHEISSTGHRYGCTNIADIDSLLGPKFRHGACVLVHRLSYPSGRTQTFVRPGIRIAREAPIRNPHFDPVGTRSHSVISGPAPKFLSRSVVAGRRCDRIRTPLRSNGHNFPLGYRYRL</sequence>
<reference evidence="2" key="1">
    <citation type="submission" date="2017-07" db="EMBL/GenBank/DDBJ databases">
        <title>Taro Niue Genome Assembly and Annotation.</title>
        <authorList>
            <person name="Atibalentja N."/>
            <person name="Keating K."/>
            <person name="Fields C.J."/>
        </authorList>
    </citation>
    <scope>NUCLEOTIDE SEQUENCE</scope>
    <source>
        <strain evidence="2">Niue_2</strain>
        <tissue evidence="2">Leaf</tissue>
    </source>
</reference>
<evidence type="ECO:0000313" key="3">
    <source>
        <dbReference type="Proteomes" id="UP000652761"/>
    </source>
</evidence>
<accession>A0A843X905</accession>
<keyword evidence="3" id="KW-1185">Reference proteome</keyword>
<organism evidence="2 3">
    <name type="scientific">Colocasia esculenta</name>
    <name type="common">Wild taro</name>
    <name type="synonym">Arum esculentum</name>
    <dbReference type="NCBI Taxonomy" id="4460"/>
    <lineage>
        <taxon>Eukaryota</taxon>
        <taxon>Viridiplantae</taxon>
        <taxon>Streptophyta</taxon>
        <taxon>Embryophyta</taxon>
        <taxon>Tracheophyta</taxon>
        <taxon>Spermatophyta</taxon>
        <taxon>Magnoliopsida</taxon>
        <taxon>Liliopsida</taxon>
        <taxon>Araceae</taxon>
        <taxon>Aroideae</taxon>
        <taxon>Colocasieae</taxon>
        <taxon>Colocasia</taxon>
    </lineage>
</organism>
<evidence type="ECO:0000256" key="1">
    <source>
        <dbReference type="SAM" id="MobiDB-lite"/>
    </source>
</evidence>